<dbReference type="CDD" id="cd20298">
    <property type="entry name" value="cupin_UAH"/>
    <property type="match status" value="1"/>
</dbReference>
<dbReference type="GO" id="GO:0000256">
    <property type="term" value="P:allantoin catabolic process"/>
    <property type="evidence" value="ECO:0007669"/>
    <property type="project" value="InterPro"/>
</dbReference>
<accession>A0A853G5E3</accession>
<proteinExistence type="predicted"/>
<keyword evidence="3 5" id="KW-0456">Lyase</keyword>
<comment type="subunit">
    <text evidence="1">Homodimer.</text>
</comment>
<dbReference type="InterPro" id="IPR024060">
    <property type="entry name" value="Ureidoglycolate_lyase_dom_sf"/>
</dbReference>
<evidence type="ECO:0000313" key="6">
    <source>
        <dbReference type="Proteomes" id="UP000559809"/>
    </source>
</evidence>
<comment type="catalytic activity">
    <reaction evidence="4">
        <text>(S)-ureidoglycolate = urea + glyoxylate</text>
        <dbReference type="Rhea" id="RHEA:11304"/>
        <dbReference type="ChEBI" id="CHEBI:16199"/>
        <dbReference type="ChEBI" id="CHEBI:36655"/>
        <dbReference type="ChEBI" id="CHEBI:57296"/>
        <dbReference type="EC" id="4.3.2.3"/>
    </reaction>
</comment>
<dbReference type="InterPro" id="IPR011051">
    <property type="entry name" value="RmlC_Cupin_sf"/>
</dbReference>
<dbReference type="Gene3D" id="2.60.120.480">
    <property type="entry name" value="Ureidoglycolate hydrolase"/>
    <property type="match status" value="1"/>
</dbReference>
<sequence length="173" mass="19483">MAVSLLRVEAEPLTAAAFEPFGTVIEHTGEGRRHYITEAFRGQEAASQPCMWISRIVAPTRMPLLIEWMERHPFSTQTFMPLGPTHFLIVVCLGGDNGLPDPSSFRAFVSRPGQGVTYRRNVWHYGLSVFDTPMDFIVAMSLTGNQDDDVFHTLERPVQACLKGDWPSEQEQM</sequence>
<evidence type="ECO:0000256" key="2">
    <source>
        <dbReference type="ARBA" id="ARBA00022631"/>
    </source>
</evidence>
<comment type="caution">
    <text evidence="5">The sequence shown here is derived from an EMBL/GenBank/DDBJ whole genome shotgun (WGS) entry which is preliminary data.</text>
</comment>
<dbReference type="GO" id="GO:0004848">
    <property type="term" value="F:ureidoglycolate hydrolase activity"/>
    <property type="evidence" value="ECO:0007669"/>
    <property type="project" value="InterPro"/>
</dbReference>
<dbReference type="Pfam" id="PF04115">
    <property type="entry name" value="Ureidogly_lyase"/>
    <property type="match status" value="1"/>
</dbReference>
<dbReference type="AlphaFoldDB" id="A0A853G5E3"/>
<keyword evidence="6" id="KW-1185">Reference proteome</keyword>
<dbReference type="PANTHER" id="PTHR21221:SF1">
    <property type="entry name" value="UREIDOGLYCOLATE LYASE"/>
    <property type="match status" value="1"/>
</dbReference>
<protein>
    <submittedName>
        <fullName evidence="5">Ureidoglycolate lyase</fullName>
    </submittedName>
</protein>
<evidence type="ECO:0000256" key="1">
    <source>
        <dbReference type="ARBA" id="ARBA00011738"/>
    </source>
</evidence>
<organism evidence="5 6">
    <name type="scientific">Parapusillimonas granuli</name>
    <dbReference type="NCBI Taxonomy" id="380911"/>
    <lineage>
        <taxon>Bacteria</taxon>
        <taxon>Pseudomonadati</taxon>
        <taxon>Pseudomonadota</taxon>
        <taxon>Betaproteobacteria</taxon>
        <taxon>Burkholderiales</taxon>
        <taxon>Alcaligenaceae</taxon>
        <taxon>Parapusillimonas</taxon>
    </lineage>
</organism>
<dbReference type="PIRSF" id="PIRSF017306">
    <property type="entry name" value="Ureidogly_hydro"/>
    <property type="match status" value="1"/>
</dbReference>
<dbReference type="GO" id="GO:0006144">
    <property type="term" value="P:purine nucleobase metabolic process"/>
    <property type="evidence" value="ECO:0007669"/>
    <property type="project" value="UniProtKB-KW"/>
</dbReference>
<dbReference type="GO" id="GO:0050385">
    <property type="term" value="F:ureidoglycolate lyase activity"/>
    <property type="evidence" value="ECO:0007669"/>
    <property type="project" value="UniProtKB-EC"/>
</dbReference>
<reference evidence="5 6" key="1">
    <citation type="submission" date="2020-07" db="EMBL/GenBank/DDBJ databases">
        <title>Taxonomic revisions and descriptions of new bacterial species based on genomic comparisons in the high-G+C-content subgroup of the family Alcaligenaceae.</title>
        <authorList>
            <person name="Szabo A."/>
            <person name="Felfoldi T."/>
        </authorList>
    </citation>
    <scope>NUCLEOTIDE SEQUENCE [LARGE SCALE GENOMIC DNA]</scope>
    <source>
        <strain evidence="5 6">LMG 24012</strain>
    </source>
</reference>
<dbReference type="InterPro" id="IPR047233">
    <property type="entry name" value="UAH_cupin"/>
</dbReference>
<evidence type="ECO:0000313" key="5">
    <source>
        <dbReference type="EMBL" id="NYT49806.1"/>
    </source>
</evidence>
<dbReference type="EMBL" id="JACCEM010000005">
    <property type="protein sequence ID" value="NYT49806.1"/>
    <property type="molecule type" value="Genomic_DNA"/>
</dbReference>
<keyword evidence="2" id="KW-0659">Purine metabolism</keyword>
<dbReference type="PANTHER" id="PTHR21221">
    <property type="entry name" value="UREIDOGLYCOLATE HYDROLASE"/>
    <property type="match status" value="1"/>
</dbReference>
<gene>
    <name evidence="5" type="ORF">H0A72_10855</name>
</gene>
<dbReference type="SUPFAM" id="SSF51182">
    <property type="entry name" value="RmlC-like cupins"/>
    <property type="match status" value="1"/>
</dbReference>
<evidence type="ECO:0000256" key="4">
    <source>
        <dbReference type="ARBA" id="ARBA00047684"/>
    </source>
</evidence>
<evidence type="ECO:0000256" key="3">
    <source>
        <dbReference type="ARBA" id="ARBA00023239"/>
    </source>
</evidence>
<dbReference type="Proteomes" id="UP000559809">
    <property type="component" value="Unassembled WGS sequence"/>
</dbReference>
<dbReference type="InterPro" id="IPR007247">
    <property type="entry name" value="Ureidogly_lyase"/>
</dbReference>
<dbReference type="RefSeq" id="WP_180155124.1">
    <property type="nucleotide sequence ID" value="NZ_JACCEM010000005.1"/>
</dbReference>
<name>A0A853G5E3_9BURK</name>